<dbReference type="EMBL" id="LR798428">
    <property type="protein sequence ID" value="CAB5231389.1"/>
    <property type="molecule type" value="Genomic_DNA"/>
</dbReference>
<protein>
    <submittedName>
        <fullName evidence="4">Uncharacterized protein</fullName>
    </submittedName>
</protein>
<evidence type="ECO:0000313" key="4">
    <source>
        <dbReference type="EMBL" id="CAB5231389.1"/>
    </source>
</evidence>
<proteinExistence type="predicted"/>
<evidence type="ECO:0000313" key="1">
    <source>
        <dbReference type="EMBL" id="CAB4174960.1"/>
    </source>
</evidence>
<organism evidence="4">
    <name type="scientific">uncultured Caudovirales phage</name>
    <dbReference type="NCBI Taxonomy" id="2100421"/>
    <lineage>
        <taxon>Viruses</taxon>
        <taxon>Duplodnaviria</taxon>
        <taxon>Heunggongvirae</taxon>
        <taxon>Uroviricota</taxon>
        <taxon>Caudoviricetes</taxon>
        <taxon>Peduoviridae</taxon>
        <taxon>Maltschvirus</taxon>
        <taxon>Maltschvirus maltsch</taxon>
    </lineage>
</organism>
<sequence>MEKIDDVLYADGWDDCLIGHGSIFHGSDGPKTVAIYDRNKMVERLAKQMSDDHVDVGSRTSGMEEENFYSEADEYISFNVEGAFIEPGMPVFARIQSQPIIEEGF</sequence>
<dbReference type="EMBL" id="LR796919">
    <property type="protein sequence ID" value="CAB4174960.1"/>
    <property type="molecule type" value="Genomic_DNA"/>
</dbReference>
<accession>A0A6J7XK64</accession>
<dbReference type="EMBL" id="LR797071">
    <property type="protein sequence ID" value="CAB4184970.1"/>
    <property type="molecule type" value="Genomic_DNA"/>
</dbReference>
<dbReference type="EMBL" id="LR797185">
    <property type="protein sequence ID" value="CAB4192849.1"/>
    <property type="molecule type" value="Genomic_DNA"/>
</dbReference>
<gene>
    <name evidence="2" type="ORF">UFOVP1131_84</name>
    <name evidence="3" type="ORF">UFOVP1245_102</name>
    <name evidence="4" type="ORF">UFOVP1582_76</name>
    <name evidence="1" type="ORF">UFOVP966_98</name>
</gene>
<reference evidence="4" key="1">
    <citation type="submission" date="2020-05" db="EMBL/GenBank/DDBJ databases">
        <authorList>
            <person name="Chiriac C."/>
            <person name="Salcher M."/>
            <person name="Ghai R."/>
            <person name="Kavagutti S V."/>
        </authorList>
    </citation>
    <scope>NUCLEOTIDE SEQUENCE</scope>
</reference>
<name>A0A6J7XK64_9CAUD</name>
<evidence type="ECO:0000313" key="3">
    <source>
        <dbReference type="EMBL" id="CAB4192849.1"/>
    </source>
</evidence>
<evidence type="ECO:0000313" key="2">
    <source>
        <dbReference type="EMBL" id="CAB4184970.1"/>
    </source>
</evidence>